<gene>
    <name evidence="1" type="ORF">G8E00_13510</name>
</gene>
<dbReference type="KEGG" id="asha:G8E00_13510"/>
<keyword evidence="2" id="KW-1185">Reference proteome</keyword>
<protein>
    <recommendedName>
        <fullName evidence="3">Lipoprotein</fullName>
    </recommendedName>
</protein>
<accession>A0A6G8RYE2</accession>
<organism evidence="1 2">
    <name type="scientific">Acinetobacter shaoyimingii</name>
    <dbReference type="NCBI Taxonomy" id="2715164"/>
    <lineage>
        <taxon>Bacteria</taxon>
        <taxon>Pseudomonadati</taxon>
        <taxon>Pseudomonadota</taxon>
        <taxon>Gammaproteobacteria</taxon>
        <taxon>Moraxellales</taxon>
        <taxon>Moraxellaceae</taxon>
        <taxon>Acinetobacter</taxon>
    </lineage>
</organism>
<name>A0A6G8RYE2_9GAMM</name>
<evidence type="ECO:0000313" key="2">
    <source>
        <dbReference type="Proteomes" id="UP000502297"/>
    </source>
</evidence>
<reference evidence="1 2" key="1">
    <citation type="submission" date="2020-03" db="EMBL/GenBank/DDBJ databases">
        <authorList>
            <person name="Zhu W."/>
        </authorList>
    </citation>
    <scope>NUCLEOTIDE SEQUENCE [LARGE SCALE GENOMIC DNA]</scope>
    <source>
        <strain evidence="1 2">323-1</strain>
    </source>
</reference>
<dbReference type="AlphaFoldDB" id="A0A6G8RYE2"/>
<dbReference type="Proteomes" id="UP000502297">
    <property type="component" value="Chromosome"/>
</dbReference>
<evidence type="ECO:0008006" key="3">
    <source>
        <dbReference type="Google" id="ProtNLM"/>
    </source>
</evidence>
<sequence>MKKRLSMMLLALGLAACQDSSKIEKTNEIENKKAQSDSQNDVVFKQDYAVPQEMQETPIYEMGELIKNLMLDEKQTQYSWDQLANDEHIQWQTVGYTEQFNTHTNSTITRREGLVRVHVLGDRVAILRERKYEAPWEINYYGAEAKWGVTSIDLNPTGDFQEFPDPIPSLKKQKISVNKMCEQKYLGDQTTVYLLKANNKQDIYFVDQISTGSAGSSRWLSLSMQDKSTEWCPESNAPSDLEATPSI</sequence>
<dbReference type="EMBL" id="CP049801">
    <property type="protein sequence ID" value="QIO06885.1"/>
    <property type="molecule type" value="Genomic_DNA"/>
</dbReference>
<dbReference type="RefSeq" id="WP_166225407.1">
    <property type="nucleotide sequence ID" value="NZ_CP049801.1"/>
</dbReference>
<dbReference type="PROSITE" id="PS51257">
    <property type="entry name" value="PROKAR_LIPOPROTEIN"/>
    <property type="match status" value="1"/>
</dbReference>
<proteinExistence type="predicted"/>
<evidence type="ECO:0000313" key="1">
    <source>
        <dbReference type="EMBL" id="QIO06885.1"/>
    </source>
</evidence>